<feature type="non-terminal residue" evidence="1">
    <location>
        <position position="93"/>
    </location>
</feature>
<accession>A0A5D0MIZ1</accession>
<comment type="caution">
    <text evidence="1">The sequence shown here is derived from an EMBL/GenBank/DDBJ whole genome shotgun (WGS) entry which is preliminary data.</text>
</comment>
<dbReference type="Proteomes" id="UP000323337">
    <property type="component" value="Unassembled WGS sequence"/>
</dbReference>
<sequence length="93" mass="10751">MTNIPIVPLDWKKSYRIIPTLFPERTLFDEVCSEDELEYVYYIESLTNKRIADEIGDTGKIPKKEWVLGEGSTPIMAAFTHVKASRFNTDYFG</sequence>
<dbReference type="AlphaFoldDB" id="A0A5D0MIZ1"/>
<organism evidence="1 2">
    <name type="scientific">Flexistipes sinusarabici</name>
    <dbReference type="NCBI Taxonomy" id="2352"/>
    <lineage>
        <taxon>Bacteria</taxon>
        <taxon>Pseudomonadati</taxon>
        <taxon>Deferribacterota</taxon>
        <taxon>Deferribacteres</taxon>
        <taxon>Deferribacterales</taxon>
        <taxon>Flexistipitaceae</taxon>
        <taxon>Flexistipes</taxon>
    </lineage>
</organism>
<dbReference type="EMBL" id="VSIV01000121">
    <property type="protein sequence ID" value="TYB33657.1"/>
    <property type="molecule type" value="Genomic_DNA"/>
</dbReference>
<protein>
    <submittedName>
        <fullName evidence="1">RES domain-containing protein</fullName>
    </submittedName>
</protein>
<gene>
    <name evidence="1" type="ORF">FXF49_05205</name>
</gene>
<reference evidence="1 2" key="1">
    <citation type="submission" date="2019-08" db="EMBL/GenBank/DDBJ databases">
        <title>Genomic characterization of a novel candidate phylum (ARYD3) from a high temperature, high salinity tertiary oil reservoir in north central Oklahoma, USA.</title>
        <authorList>
            <person name="Youssef N.H."/>
            <person name="Yadav A."/>
            <person name="Elshahed M.S."/>
        </authorList>
    </citation>
    <scope>NUCLEOTIDE SEQUENCE [LARGE SCALE GENOMIC DNA]</scope>
    <source>
        <strain evidence="1">ARYD1</strain>
    </source>
</reference>
<name>A0A5D0MIZ1_FLESI</name>
<proteinExistence type="predicted"/>
<evidence type="ECO:0000313" key="1">
    <source>
        <dbReference type="EMBL" id="TYB33657.1"/>
    </source>
</evidence>
<evidence type="ECO:0000313" key="2">
    <source>
        <dbReference type="Proteomes" id="UP000323337"/>
    </source>
</evidence>